<comment type="caution">
    <text evidence="3">The sequence shown here is derived from an EMBL/GenBank/DDBJ whole genome shotgun (WGS) entry which is preliminary data.</text>
</comment>
<feature type="chain" id="PRO_5034575814" evidence="2">
    <location>
        <begin position="27"/>
        <end position="270"/>
    </location>
</feature>
<reference evidence="3 4" key="1">
    <citation type="journal article" date="2020" name="G3 (Bethesda)">
        <title>Genetic Underpinnings of Host Manipulation by Ophiocordyceps as Revealed by Comparative Transcriptomics.</title>
        <authorList>
            <person name="Will I."/>
            <person name="Das B."/>
            <person name="Trinh T."/>
            <person name="Brachmann A."/>
            <person name="Ohm R.A."/>
            <person name="de Bekker C."/>
        </authorList>
    </citation>
    <scope>NUCLEOTIDE SEQUENCE [LARGE SCALE GENOMIC DNA]</scope>
    <source>
        <strain evidence="3 4">EC05</strain>
    </source>
</reference>
<protein>
    <submittedName>
        <fullName evidence="3">Uncharacterized protein</fullName>
    </submittedName>
</protein>
<proteinExistence type="predicted"/>
<sequence length="270" mass="29488">MRRSSIAAILNPLVVSQLLWPHLCHAAPKLKLPWINVEEPSRASESYHVGNSNFFVHPASAPRPPILTGVWISKPTPSGEENKDERNDDDDLSSLSPPPPIPTRTKDFLGGSRMLSGPLKVPTYKTPRKAVKPGSSRDAATSGVKEPTNLSTAGTSSPARRSPMRSAPTRSLSQEYATVKSANLRNQPIKASLYGDGKNRKVINPVPPETFDGSRQKPKRPSSDGSSNRISAFYGADDPKRSNRSLNWFRNRTPLLSVAIGHKEQLASTR</sequence>
<dbReference type="Proteomes" id="UP000562929">
    <property type="component" value="Unassembled WGS sequence"/>
</dbReference>
<evidence type="ECO:0000256" key="2">
    <source>
        <dbReference type="SAM" id="SignalP"/>
    </source>
</evidence>
<feature type="region of interest" description="Disordered" evidence="1">
    <location>
        <begin position="67"/>
        <end position="246"/>
    </location>
</feature>
<feature type="signal peptide" evidence="2">
    <location>
        <begin position="1"/>
        <end position="26"/>
    </location>
</feature>
<keyword evidence="2" id="KW-0732">Signal</keyword>
<feature type="compositionally biased region" description="Polar residues" evidence="1">
    <location>
        <begin position="172"/>
        <end position="186"/>
    </location>
</feature>
<evidence type="ECO:0000313" key="3">
    <source>
        <dbReference type="EMBL" id="KAF4581838.1"/>
    </source>
</evidence>
<dbReference type="AlphaFoldDB" id="A0A8H4Q1C0"/>
<evidence type="ECO:0000313" key="4">
    <source>
        <dbReference type="Proteomes" id="UP000562929"/>
    </source>
</evidence>
<organism evidence="3 4">
    <name type="scientific">Ophiocordyceps camponoti-floridani</name>
    <dbReference type="NCBI Taxonomy" id="2030778"/>
    <lineage>
        <taxon>Eukaryota</taxon>
        <taxon>Fungi</taxon>
        <taxon>Dikarya</taxon>
        <taxon>Ascomycota</taxon>
        <taxon>Pezizomycotina</taxon>
        <taxon>Sordariomycetes</taxon>
        <taxon>Hypocreomycetidae</taxon>
        <taxon>Hypocreales</taxon>
        <taxon>Ophiocordycipitaceae</taxon>
        <taxon>Ophiocordyceps</taxon>
    </lineage>
</organism>
<evidence type="ECO:0000256" key="1">
    <source>
        <dbReference type="SAM" id="MobiDB-lite"/>
    </source>
</evidence>
<feature type="compositionally biased region" description="Low complexity" evidence="1">
    <location>
        <begin position="155"/>
        <end position="171"/>
    </location>
</feature>
<dbReference type="OrthoDB" id="10636024at2759"/>
<gene>
    <name evidence="3" type="ORF">GQ602_006462</name>
</gene>
<keyword evidence="4" id="KW-1185">Reference proteome</keyword>
<name>A0A8H4Q1C0_9HYPO</name>
<dbReference type="EMBL" id="JAACLJ010000008">
    <property type="protein sequence ID" value="KAF4581838.1"/>
    <property type="molecule type" value="Genomic_DNA"/>
</dbReference>
<accession>A0A8H4Q1C0</accession>